<feature type="signal peptide" evidence="1">
    <location>
        <begin position="1"/>
        <end position="22"/>
    </location>
</feature>
<sequence>MRVILFLCAAALNCSLFAPAWAEDKANAAPKVRQLAGVGVAGAEDLPPRFSVTFTQAEFPQFLADPAAGLEKLGYKADHVTVSVRDSVWIPKERRWGGAKILRDLPPAQSWEWLCGYEDEMCVCYPVLKMQ</sequence>
<feature type="chain" id="PRO_5046906296" evidence="1">
    <location>
        <begin position="23"/>
        <end position="131"/>
    </location>
</feature>
<dbReference type="RefSeq" id="WP_332080966.1">
    <property type="nucleotide sequence ID" value="NZ_JAZHYN010000011.1"/>
</dbReference>
<evidence type="ECO:0000313" key="2">
    <source>
        <dbReference type="EMBL" id="MEF3366000.1"/>
    </source>
</evidence>
<evidence type="ECO:0000256" key="1">
    <source>
        <dbReference type="SAM" id="SignalP"/>
    </source>
</evidence>
<accession>A0ABU7XF39</accession>
<organism evidence="2 3">
    <name type="scientific">Methylocystis borbori</name>
    <dbReference type="NCBI Taxonomy" id="3118750"/>
    <lineage>
        <taxon>Bacteria</taxon>
        <taxon>Pseudomonadati</taxon>
        <taxon>Pseudomonadota</taxon>
        <taxon>Alphaproteobacteria</taxon>
        <taxon>Hyphomicrobiales</taxon>
        <taxon>Methylocystaceae</taxon>
        <taxon>Methylocystis</taxon>
    </lineage>
</organism>
<proteinExistence type="predicted"/>
<keyword evidence="3" id="KW-1185">Reference proteome</keyword>
<name>A0ABU7XF39_9HYPH</name>
<keyword evidence="1" id="KW-0732">Signal</keyword>
<dbReference type="Proteomes" id="UP001350748">
    <property type="component" value="Unassembled WGS sequence"/>
</dbReference>
<dbReference type="EMBL" id="JAZHYN010000011">
    <property type="protein sequence ID" value="MEF3366000.1"/>
    <property type="molecule type" value="Genomic_DNA"/>
</dbReference>
<comment type="caution">
    <text evidence="2">The sequence shown here is derived from an EMBL/GenBank/DDBJ whole genome shotgun (WGS) entry which is preliminary data.</text>
</comment>
<protein>
    <submittedName>
        <fullName evidence="2">Uncharacterized protein</fullName>
    </submittedName>
</protein>
<evidence type="ECO:0000313" key="3">
    <source>
        <dbReference type="Proteomes" id="UP001350748"/>
    </source>
</evidence>
<gene>
    <name evidence="2" type="ORF">V3H18_05565</name>
</gene>
<reference evidence="2 3" key="1">
    <citation type="submission" date="2024-02" db="EMBL/GenBank/DDBJ databases">
        <authorList>
            <person name="Grouzdev D."/>
        </authorList>
    </citation>
    <scope>NUCLEOTIDE SEQUENCE [LARGE SCALE GENOMIC DNA]</scope>
    <source>
        <strain evidence="2 3">9N</strain>
    </source>
</reference>